<accession>A0ABW6A5X6</accession>
<feature type="transmembrane region" description="Helical" evidence="2">
    <location>
        <begin position="77"/>
        <end position="94"/>
    </location>
</feature>
<protein>
    <recommendedName>
        <fullName evidence="3">LiaF transmembrane domain-containing protein</fullName>
    </recommendedName>
</protein>
<keyword evidence="5" id="KW-1185">Reference proteome</keyword>
<feature type="transmembrane region" description="Helical" evidence="2">
    <location>
        <begin position="54"/>
        <end position="70"/>
    </location>
</feature>
<proteinExistence type="predicted"/>
<evidence type="ECO:0000259" key="3">
    <source>
        <dbReference type="Pfam" id="PF22570"/>
    </source>
</evidence>
<feature type="transmembrane region" description="Helical" evidence="2">
    <location>
        <begin position="21"/>
        <end position="42"/>
    </location>
</feature>
<dbReference type="PANTHER" id="PTHR40763:SF5">
    <property type="entry name" value="MEMBRANE PROTEIN"/>
    <property type="match status" value="1"/>
</dbReference>
<dbReference type="InterPro" id="IPR054331">
    <property type="entry name" value="LiaF_TM"/>
</dbReference>
<sequence>MNEYSNQSLRDRRRERRNNRHNMGNHVWLGVFLLIFGVFSLIKANFDIHFPRWIFTWEWILIGIGLFIGFKENFKGSAWIILIAIGSIFLSKDVLRAYNLQFSVWPIIMILVGVYFITQAGGKKKRQSLKEEDERQTEWGDIPLSDGTPYVETEDDYVDSTSIFGSDKKNVLSKNFRGGEITNVFGGSEVDLTQADIQGKCVLEVTAIFGGATLIIPSNWLIRSEAVTIFGGISDKRKMAIASELPRKTLIIKGTVLFGGIEIKSY</sequence>
<organism evidence="4 5">
    <name type="scientific">Terrimonas rubra</name>
    <dbReference type="NCBI Taxonomy" id="1035890"/>
    <lineage>
        <taxon>Bacteria</taxon>
        <taxon>Pseudomonadati</taxon>
        <taxon>Bacteroidota</taxon>
        <taxon>Chitinophagia</taxon>
        <taxon>Chitinophagales</taxon>
        <taxon>Chitinophagaceae</taxon>
        <taxon>Terrimonas</taxon>
    </lineage>
</organism>
<reference evidence="5" key="1">
    <citation type="journal article" date="2019" name="Int. J. Syst. Evol. Microbiol.">
        <title>The Global Catalogue of Microorganisms (GCM) 10K type strain sequencing project: providing services to taxonomists for standard genome sequencing and annotation.</title>
        <authorList>
            <consortium name="The Broad Institute Genomics Platform"/>
            <consortium name="The Broad Institute Genome Sequencing Center for Infectious Disease"/>
            <person name="Wu L."/>
            <person name="Ma J."/>
        </authorList>
    </citation>
    <scope>NUCLEOTIDE SEQUENCE [LARGE SCALE GENOMIC DNA]</scope>
    <source>
        <strain evidence="5">KCTC 23299</strain>
    </source>
</reference>
<comment type="caution">
    <text evidence="4">The sequence shown here is derived from an EMBL/GenBank/DDBJ whole genome shotgun (WGS) entry which is preliminary data.</text>
</comment>
<evidence type="ECO:0000313" key="4">
    <source>
        <dbReference type="EMBL" id="MFD2919885.1"/>
    </source>
</evidence>
<dbReference type="Proteomes" id="UP001597511">
    <property type="component" value="Unassembled WGS sequence"/>
</dbReference>
<dbReference type="RefSeq" id="WP_386097556.1">
    <property type="nucleotide sequence ID" value="NZ_JBHUOZ010000002.1"/>
</dbReference>
<feature type="compositionally biased region" description="Basic and acidic residues" evidence="1">
    <location>
        <begin position="128"/>
        <end position="138"/>
    </location>
</feature>
<dbReference type="Pfam" id="PF22570">
    <property type="entry name" value="LiaF-TM"/>
    <property type="match status" value="1"/>
</dbReference>
<feature type="domain" description="LiaF transmembrane" evidence="3">
    <location>
        <begin position="28"/>
        <end position="120"/>
    </location>
</feature>
<evidence type="ECO:0000256" key="1">
    <source>
        <dbReference type="SAM" id="MobiDB-lite"/>
    </source>
</evidence>
<evidence type="ECO:0000256" key="2">
    <source>
        <dbReference type="SAM" id="Phobius"/>
    </source>
</evidence>
<feature type="transmembrane region" description="Helical" evidence="2">
    <location>
        <begin position="100"/>
        <end position="118"/>
    </location>
</feature>
<feature type="region of interest" description="Disordered" evidence="1">
    <location>
        <begin position="127"/>
        <end position="147"/>
    </location>
</feature>
<name>A0ABW6A5X6_9BACT</name>
<keyword evidence="2" id="KW-0472">Membrane</keyword>
<gene>
    <name evidence="4" type="ORF">ACFS6H_09220</name>
</gene>
<keyword evidence="2" id="KW-1133">Transmembrane helix</keyword>
<keyword evidence="2" id="KW-0812">Transmembrane</keyword>
<dbReference type="EMBL" id="JBHUOZ010000002">
    <property type="protein sequence ID" value="MFD2919885.1"/>
    <property type="molecule type" value="Genomic_DNA"/>
</dbReference>
<evidence type="ECO:0000313" key="5">
    <source>
        <dbReference type="Proteomes" id="UP001597511"/>
    </source>
</evidence>
<dbReference type="PANTHER" id="PTHR40763">
    <property type="entry name" value="MEMBRANE PROTEIN-RELATED"/>
    <property type="match status" value="1"/>
</dbReference>